<evidence type="ECO:0000313" key="5">
    <source>
        <dbReference type="EMBL" id="KAK1772079.1"/>
    </source>
</evidence>
<dbReference type="EMBL" id="MU838998">
    <property type="protein sequence ID" value="KAK1772079.1"/>
    <property type="molecule type" value="Genomic_DNA"/>
</dbReference>
<gene>
    <name evidence="5" type="ORF">QBC33DRAFT_525592</name>
</gene>
<dbReference type="PANTHER" id="PTHR10039:SF14">
    <property type="entry name" value="NACHT DOMAIN-CONTAINING PROTEIN"/>
    <property type="match status" value="1"/>
</dbReference>
<dbReference type="Pfam" id="PF24809">
    <property type="entry name" value="DUF7708"/>
    <property type="match status" value="1"/>
</dbReference>
<dbReference type="RefSeq" id="XP_060288292.1">
    <property type="nucleotide sequence ID" value="XM_060426832.1"/>
</dbReference>
<dbReference type="Proteomes" id="UP001244011">
    <property type="component" value="Unassembled WGS sequence"/>
</dbReference>
<feature type="compositionally biased region" description="Basic and acidic residues" evidence="2">
    <location>
        <begin position="1041"/>
        <end position="1052"/>
    </location>
</feature>
<evidence type="ECO:0000256" key="2">
    <source>
        <dbReference type="SAM" id="MobiDB-lite"/>
    </source>
</evidence>
<evidence type="ECO:0000313" key="6">
    <source>
        <dbReference type="Proteomes" id="UP001244011"/>
    </source>
</evidence>
<feature type="region of interest" description="Disordered" evidence="2">
    <location>
        <begin position="1315"/>
        <end position="1340"/>
    </location>
</feature>
<organism evidence="5 6">
    <name type="scientific">Phialemonium atrogriseum</name>
    <dbReference type="NCBI Taxonomy" id="1093897"/>
    <lineage>
        <taxon>Eukaryota</taxon>
        <taxon>Fungi</taxon>
        <taxon>Dikarya</taxon>
        <taxon>Ascomycota</taxon>
        <taxon>Pezizomycotina</taxon>
        <taxon>Sordariomycetes</taxon>
        <taxon>Sordariomycetidae</taxon>
        <taxon>Cephalothecales</taxon>
        <taxon>Cephalothecaceae</taxon>
        <taxon>Phialemonium</taxon>
    </lineage>
</organism>
<dbReference type="Pfam" id="PF24883">
    <property type="entry name" value="NPHP3_N"/>
    <property type="match status" value="1"/>
</dbReference>
<name>A0AAJ0FR62_9PEZI</name>
<proteinExistence type="predicted"/>
<evidence type="ECO:0000256" key="1">
    <source>
        <dbReference type="ARBA" id="ARBA00022737"/>
    </source>
</evidence>
<sequence length="1412" mass="157783">MAPFLITDSPAVSSTATLVNNDASKASPFSRAAVEFLAELKKRDDAKNPFVRELHNQHLVQAGSGATQSQVSAAELRDFVSRLQAQKRTGRSHQMLTRVGPFIDGLQKLMMACENLAQAAPFGVSVAFSGARIVLELAIKMNNYLEAVVDALDEIGVSLKCYGKFAEAHDSSADMQDLLASSYKQILKFWYDVSHTLSQNMFKTVLKSVAKPLDKDIKTALDGLRRDSIKVLTLAQATAAQQTRQDREAAQRGAIVKWIMGDKHVDARIDLKDQLDRRHEGTCQWMFEDQRFRDWRDATENAALWYNAPPGSGKSVFAATIVDHLVKRGEKVVYFFYSFSDSVRRHGINGLRSLALQLLTLVTTLPDKLVDMYQTEMKNHAITLNALHDAIHAVHELATQCEHVYIVVDGLDECIQESTILLSLEHLIQMPTYGTVKWLFTSRNHTSIRSVMEGLNAVEIQPERSFISKDIHAYFSSHITCHDCVDNWTEDEDNFLYARLVCETLRGEGLTCEEEIDMALRKFPKDLNGYYMRSLEKLSEKTEEEQELARRTFLILIAAAQSVSLNELLEALAVRRGAKDHKASRVSSAGVIEDLCSPLVVFDRPNQESNLDNPRLKLCHKTVEDFFMQDQDSISAEGRQHLRKYFVTQDSANQELGLDCLTYLQYERYQKPGLDLPSILAQVPTPRNHAFLPYAATFWAQHLMDIRPSPPITEMVRAFLKSPAFWTCIAVQSRVVPYLFGRFARRGGGSYTMGVRGLQWRDEDFSGLPLPTWLDCCSEEGMLLDRSLCCFVNEWREVLTTSPAGLELCLPLRHFDASCHLIPLEKSKVVRVAQLEESIDGISSFADVRLVDTTFVGRTLWADVLCRGDESGGNVGQFKRMRIPLFSKKNPTSSTHRLPIIRGDEAGGTIFIAQRTKSPDSVQVLRINPETLGVRLTMQDHSEEHNPPIPFSKENVGRRGTWEVVSTQDVGPDTSRDSSMRILHATWQKYKPVLQTGVCQSQGEDREDDKDDSHSSESEDESDDDSDSDTEPDAESTKSLSDTKAEAAHETPSETDYESDSDELVSDCLIVVPLNSRPVWHAWCGQPRVWSRVTCAVHPLLPLVVVSHTARQLEVINTAEHTQRKKHLPEQADLQEAPLASLRELRFSACGTFLHFLSISFVPDKASTTTARVTVSTFNFNHEGGSDDTLLREGQARRCTYTFDGMPLPLALTYWSDAEVVIALPPLTCDPKILKISLPQRPASNGQGTDCEDANSILTLREAIYFPTSSPRRNPRLSYRDGGGGQKAEDSSYIYLALDTLAPDKASKALGQRVGTLRSGSNAPPPLTSDTEDGRTGEPSLVSPPVVLRWKIAQAGGWRTWNPELDGQASDTRRGLSVWEMLRGAFVDSDKAFSVPVRSGLDWTRKGFLSCN</sequence>
<evidence type="ECO:0000259" key="3">
    <source>
        <dbReference type="Pfam" id="PF24809"/>
    </source>
</evidence>
<keyword evidence="1" id="KW-0677">Repeat</keyword>
<feature type="domain" description="Nephrocystin 3-like N-terminal" evidence="4">
    <location>
        <begin position="281"/>
        <end position="443"/>
    </location>
</feature>
<feature type="region of interest" description="Disordered" evidence="2">
    <location>
        <begin position="1000"/>
        <end position="1060"/>
    </location>
</feature>
<accession>A0AAJ0FR62</accession>
<feature type="compositionally biased region" description="Acidic residues" evidence="2">
    <location>
        <begin position="1018"/>
        <end position="1034"/>
    </location>
</feature>
<feature type="domain" description="DUF7708" evidence="3">
    <location>
        <begin position="115"/>
        <end position="241"/>
    </location>
</feature>
<dbReference type="GeneID" id="85310019"/>
<reference evidence="5" key="1">
    <citation type="submission" date="2023-06" db="EMBL/GenBank/DDBJ databases">
        <title>Genome-scale phylogeny and comparative genomics of the fungal order Sordariales.</title>
        <authorList>
            <consortium name="Lawrence Berkeley National Laboratory"/>
            <person name="Hensen N."/>
            <person name="Bonometti L."/>
            <person name="Westerberg I."/>
            <person name="Brannstrom I.O."/>
            <person name="Guillou S."/>
            <person name="Cros-Aarteil S."/>
            <person name="Calhoun S."/>
            <person name="Haridas S."/>
            <person name="Kuo A."/>
            <person name="Mondo S."/>
            <person name="Pangilinan J."/>
            <person name="Riley R."/>
            <person name="Labutti K."/>
            <person name="Andreopoulos B."/>
            <person name="Lipzen A."/>
            <person name="Chen C."/>
            <person name="Yanf M."/>
            <person name="Daum C."/>
            <person name="Ng V."/>
            <person name="Clum A."/>
            <person name="Steindorff A."/>
            <person name="Ohm R."/>
            <person name="Martin F."/>
            <person name="Silar P."/>
            <person name="Natvig D."/>
            <person name="Lalanne C."/>
            <person name="Gautier V."/>
            <person name="Ament-Velasquez S.L."/>
            <person name="Kruys A."/>
            <person name="Hutchinson M.I."/>
            <person name="Powell A.J."/>
            <person name="Barry K."/>
            <person name="Miller A.N."/>
            <person name="Grigoriev I.V."/>
            <person name="Debuchy R."/>
            <person name="Gladieux P."/>
            <person name="Thoren M.H."/>
            <person name="Johannesson H."/>
        </authorList>
    </citation>
    <scope>NUCLEOTIDE SEQUENCE</scope>
    <source>
        <strain evidence="5">8032-3</strain>
    </source>
</reference>
<dbReference type="InterPro" id="IPR056884">
    <property type="entry name" value="NPHP3-like_N"/>
</dbReference>
<dbReference type="InterPro" id="IPR056125">
    <property type="entry name" value="DUF7708"/>
</dbReference>
<keyword evidence="6" id="KW-1185">Reference proteome</keyword>
<dbReference type="PANTHER" id="PTHR10039">
    <property type="entry name" value="AMELOGENIN"/>
    <property type="match status" value="1"/>
</dbReference>
<protein>
    <recommendedName>
        <fullName evidence="7">NACHT domain-containing protein</fullName>
    </recommendedName>
</protein>
<feature type="region of interest" description="Disordered" evidence="2">
    <location>
        <begin position="1269"/>
        <end position="1288"/>
    </location>
</feature>
<dbReference type="Gene3D" id="3.40.50.300">
    <property type="entry name" value="P-loop containing nucleotide triphosphate hydrolases"/>
    <property type="match status" value="1"/>
</dbReference>
<comment type="caution">
    <text evidence="5">The sequence shown here is derived from an EMBL/GenBank/DDBJ whole genome shotgun (WGS) entry which is preliminary data.</text>
</comment>
<evidence type="ECO:0008006" key="7">
    <source>
        <dbReference type="Google" id="ProtNLM"/>
    </source>
</evidence>
<dbReference type="InterPro" id="IPR027417">
    <property type="entry name" value="P-loop_NTPase"/>
</dbReference>
<evidence type="ECO:0000259" key="4">
    <source>
        <dbReference type="Pfam" id="PF24883"/>
    </source>
</evidence>
<dbReference type="SUPFAM" id="SSF52540">
    <property type="entry name" value="P-loop containing nucleoside triphosphate hydrolases"/>
    <property type="match status" value="1"/>
</dbReference>